<dbReference type="Gene3D" id="3.90.550.10">
    <property type="entry name" value="Spore Coat Polysaccharide Biosynthesis Protein SpsA, Chain A"/>
    <property type="match status" value="1"/>
</dbReference>
<keyword evidence="3" id="KW-1185">Reference proteome</keyword>
<accession>A0A1M5I7E3</accession>
<evidence type="ECO:0000313" key="3">
    <source>
        <dbReference type="Proteomes" id="UP000184480"/>
    </source>
</evidence>
<dbReference type="PANTHER" id="PTHR22916">
    <property type="entry name" value="GLYCOSYLTRANSFERASE"/>
    <property type="match status" value="1"/>
</dbReference>
<gene>
    <name evidence="2" type="ORF">SAMN05444362_11872</name>
</gene>
<dbReference type="AlphaFoldDB" id="A0A1M5I7E3"/>
<organism evidence="2 3">
    <name type="scientific">Dysgonomonas macrotermitis</name>
    <dbReference type="NCBI Taxonomy" id="1346286"/>
    <lineage>
        <taxon>Bacteria</taxon>
        <taxon>Pseudomonadati</taxon>
        <taxon>Bacteroidota</taxon>
        <taxon>Bacteroidia</taxon>
        <taxon>Bacteroidales</taxon>
        <taxon>Dysgonomonadaceae</taxon>
        <taxon>Dysgonomonas</taxon>
    </lineage>
</organism>
<dbReference type="InterPro" id="IPR029044">
    <property type="entry name" value="Nucleotide-diphossugar_trans"/>
</dbReference>
<dbReference type="STRING" id="1346286.SAMN05444362_11872"/>
<sequence>MKVSVLIPMYNAEKYISATIENVLKQTYSDIEVIVVDDGSTDESYNIARSFESGKVKVFRQENKGASAARNLAFEKSSGSLIQYLDADDMLSYNKIESQVRIFESIGDKNAIVASGILLFDGDLMSSIAIPHKQVSTKLHNKPLELLVDICCERNIVQSSIWLVHRELIERVGGWNESLTLNDDGEYFFRVVAKSSGVYFCSSGTVFYRNTPQSLSKQVSERAVKSQLEATRIMTRVMLSLEDSKGVRGACVNYYMQYLTRFRSEFYNEQAALDVKKLGYNIHTFKKSRWHRLFYSILGDGLATKLSRMYYKS</sequence>
<dbReference type="EMBL" id="FQUC01000018">
    <property type="protein sequence ID" value="SHG24152.1"/>
    <property type="molecule type" value="Genomic_DNA"/>
</dbReference>
<evidence type="ECO:0000259" key="1">
    <source>
        <dbReference type="Pfam" id="PF00535"/>
    </source>
</evidence>
<protein>
    <submittedName>
        <fullName evidence="2">Glycosyl transferase family 2</fullName>
    </submittedName>
</protein>
<dbReference type="Proteomes" id="UP000184480">
    <property type="component" value="Unassembled WGS sequence"/>
</dbReference>
<keyword evidence="2" id="KW-0808">Transferase</keyword>
<proteinExistence type="predicted"/>
<dbReference type="RefSeq" id="WP_062178616.1">
    <property type="nucleotide sequence ID" value="NZ_BBXL01000005.1"/>
</dbReference>
<evidence type="ECO:0000313" key="2">
    <source>
        <dbReference type="EMBL" id="SHG24152.1"/>
    </source>
</evidence>
<dbReference type="SUPFAM" id="SSF53448">
    <property type="entry name" value="Nucleotide-diphospho-sugar transferases"/>
    <property type="match status" value="1"/>
</dbReference>
<reference evidence="3" key="1">
    <citation type="submission" date="2016-11" db="EMBL/GenBank/DDBJ databases">
        <authorList>
            <person name="Varghese N."/>
            <person name="Submissions S."/>
        </authorList>
    </citation>
    <scope>NUCLEOTIDE SEQUENCE [LARGE SCALE GENOMIC DNA]</scope>
    <source>
        <strain evidence="3">DSM 27370</strain>
    </source>
</reference>
<dbReference type="OrthoDB" id="6307329at2"/>
<dbReference type="CDD" id="cd00761">
    <property type="entry name" value="Glyco_tranf_GTA_type"/>
    <property type="match status" value="1"/>
</dbReference>
<name>A0A1M5I7E3_9BACT</name>
<dbReference type="InterPro" id="IPR001173">
    <property type="entry name" value="Glyco_trans_2-like"/>
</dbReference>
<feature type="domain" description="Glycosyltransferase 2-like" evidence="1">
    <location>
        <begin position="4"/>
        <end position="113"/>
    </location>
</feature>
<dbReference type="Pfam" id="PF00535">
    <property type="entry name" value="Glycos_transf_2"/>
    <property type="match status" value="1"/>
</dbReference>
<dbReference type="GO" id="GO:0016758">
    <property type="term" value="F:hexosyltransferase activity"/>
    <property type="evidence" value="ECO:0007669"/>
    <property type="project" value="UniProtKB-ARBA"/>
</dbReference>